<feature type="compositionally biased region" description="Polar residues" evidence="1">
    <location>
        <begin position="8"/>
        <end position="22"/>
    </location>
</feature>
<organism evidence="2 3">
    <name type="scientific">Caerostris extrusa</name>
    <name type="common">Bark spider</name>
    <name type="synonym">Caerostris bankana</name>
    <dbReference type="NCBI Taxonomy" id="172846"/>
    <lineage>
        <taxon>Eukaryota</taxon>
        <taxon>Metazoa</taxon>
        <taxon>Ecdysozoa</taxon>
        <taxon>Arthropoda</taxon>
        <taxon>Chelicerata</taxon>
        <taxon>Arachnida</taxon>
        <taxon>Araneae</taxon>
        <taxon>Araneomorphae</taxon>
        <taxon>Entelegynae</taxon>
        <taxon>Araneoidea</taxon>
        <taxon>Araneidae</taxon>
        <taxon>Caerostris</taxon>
    </lineage>
</organism>
<keyword evidence="3" id="KW-1185">Reference proteome</keyword>
<name>A0AAV4P8L9_CAEEX</name>
<comment type="caution">
    <text evidence="2">The sequence shown here is derived from an EMBL/GenBank/DDBJ whole genome shotgun (WGS) entry which is preliminary data.</text>
</comment>
<dbReference type="Proteomes" id="UP001054945">
    <property type="component" value="Unassembled WGS sequence"/>
</dbReference>
<protein>
    <submittedName>
        <fullName evidence="2">Uncharacterized protein</fullName>
    </submittedName>
</protein>
<sequence length="92" mass="10244">MSKEISRTKGSQSVVSTSSTNKKAPLGFRWSRFLPKKKSDGKFHPAWKTKRCKFLPRCPFLRRTSVNLTAPRGEGCPRVKGCSWGGGWAADS</sequence>
<feature type="region of interest" description="Disordered" evidence="1">
    <location>
        <begin position="1"/>
        <end position="22"/>
    </location>
</feature>
<evidence type="ECO:0000256" key="1">
    <source>
        <dbReference type="SAM" id="MobiDB-lite"/>
    </source>
</evidence>
<evidence type="ECO:0000313" key="2">
    <source>
        <dbReference type="EMBL" id="GIX92828.1"/>
    </source>
</evidence>
<dbReference type="AlphaFoldDB" id="A0AAV4P8L9"/>
<dbReference type="EMBL" id="BPLR01021719">
    <property type="protein sequence ID" value="GIX92828.1"/>
    <property type="molecule type" value="Genomic_DNA"/>
</dbReference>
<evidence type="ECO:0000313" key="3">
    <source>
        <dbReference type="Proteomes" id="UP001054945"/>
    </source>
</evidence>
<accession>A0AAV4P8L9</accession>
<gene>
    <name evidence="2" type="ORF">CEXT_23521</name>
</gene>
<proteinExistence type="predicted"/>
<reference evidence="2 3" key="1">
    <citation type="submission" date="2021-06" db="EMBL/GenBank/DDBJ databases">
        <title>Caerostris extrusa draft genome.</title>
        <authorList>
            <person name="Kono N."/>
            <person name="Arakawa K."/>
        </authorList>
    </citation>
    <scope>NUCLEOTIDE SEQUENCE [LARGE SCALE GENOMIC DNA]</scope>
</reference>